<feature type="transmembrane region" description="Helical" evidence="9">
    <location>
        <begin position="36"/>
        <end position="57"/>
    </location>
</feature>
<evidence type="ECO:0000256" key="5">
    <source>
        <dbReference type="ARBA" id="ARBA00022692"/>
    </source>
</evidence>
<comment type="subcellular location">
    <subcellularLocation>
        <location evidence="1">Cell inner membrane</location>
        <topology evidence="1">Multi-pass membrane protein</topology>
    </subcellularLocation>
</comment>
<dbReference type="GO" id="GO:0015528">
    <property type="term" value="F:lactose:proton symporter activity"/>
    <property type="evidence" value="ECO:0007669"/>
    <property type="project" value="TreeGrafter"/>
</dbReference>
<feature type="transmembrane region" description="Helical" evidence="9">
    <location>
        <begin position="242"/>
        <end position="263"/>
    </location>
</feature>
<keyword evidence="3" id="KW-1003">Cell membrane</keyword>
<dbReference type="PANTHER" id="PTHR23522:SF10">
    <property type="entry name" value="3-PHENYLPROPIONIC ACID TRANSPORTER-RELATED"/>
    <property type="match status" value="1"/>
</dbReference>
<keyword evidence="7 9" id="KW-0472">Membrane</keyword>
<dbReference type="GO" id="GO:0030395">
    <property type="term" value="F:lactose binding"/>
    <property type="evidence" value="ECO:0007669"/>
    <property type="project" value="TreeGrafter"/>
</dbReference>
<feature type="transmembrane region" description="Helical" evidence="9">
    <location>
        <begin position="210"/>
        <end position="236"/>
    </location>
</feature>
<feature type="transmembrane region" description="Helical" evidence="9">
    <location>
        <begin position="275"/>
        <end position="301"/>
    </location>
</feature>
<keyword evidence="6 9" id="KW-1133">Transmembrane helix</keyword>
<evidence type="ECO:0000313" key="12">
    <source>
        <dbReference type="Proteomes" id="UP000248057"/>
    </source>
</evidence>
<gene>
    <name evidence="11" type="ORF">DFR60_102142</name>
</gene>
<evidence type="ECO:0000256" key="8">
    <source>
        <dbReference type="SAM" id="MobiDB-lite"/>
    </source>
</evidence>
<feature type="region of interest" description="Disordered" evidence="8">
    <location>
        <begin position="181"/>
        <end position="200"/>
    </location>
</feature>
<evidence type="ECO:0000259" key="10">
    <source>
        <dbReference type="Pfam" id="PF12832"/>
    </source>
</evidence>
<feature type="transmembrane region" description="Helical" evidence="9">
    <location>
        <begin position="127"/>
        <end position="148"/>
    </location>
</feature>
<keyword evidence="5 9" id="KW-0812">Transmembrane</keyword>
<feature type="transmembrane region" description="Helical" evidence="9">
    <location>
        <begin position="93"/>
        <end position="115"/>
    </location>
</feature>
<evidence type="ECO:0000313" key="11">
    <source>
        <dbReference type="EMBL" id="PXX55867.1"/>
    </source>
</evidence>
<dbReference type="Pfam" id="PF12832">
    <property type="entry name" value="MFS_1_like"/>
    <property type="match status" value="1"/>
</dbReference>
<sequence>MKGLNLYLINGMYWITASLYLPFITMYFSQKGMDSMQIGILSALLPIASLTVQPLWAALADRTGRRRRVLILLNLCCAAAVLLFPGMGSFGEILGAVTCYALFNSAVLPICDALVVSQAEEKGINFAWVRMCGTVSYAAIVLGMGFYLKKHMNLMFYGNSACFLLFTLLCLTLPKDRKTLNAQEQGGRGPEADKTVKKAGKGPTFQSKEIYLILLFAFAMQFGINYYSAFLGVYLLELGYSQSLLGVLNCISALSEIPVLLLIHRLSRRYKETVLLTAAVGCMALRLVLLSAGNVALMAAAQLLQGPSYMVCYFVCVTYINRMVVPGKISQGQSTLAFVQMGLGSLSGSLLGGVLASVYGIKEGFLIIAFLLLAITAAAGITAGWRRT</sequence>
<dbReference type="RefSeq" id="WP_110321743.1">
    <property type="nucleotide sequence ID" value="NZ_QJKD01000002.1"/>
</dbReference>
<feature type="transmembrane region" description="Helical" evidence="9">
    <location>
        <begin position="365"/>
        <end position="385"/>
    </location>
</feature>
<reference evidence="11 12" key="1">
    <citation type="submission" date="2018-05" db="EMBL/GenBank/DDBJ databases">
        <title>Genomic Encyclopedia of Type Strains, Phase IV (KMG-IV): sequencing the most valuable type-strain genomes for metagenomic binning, comparative biology and taxonomic classification.</title>
        <authorList>
            <person name="Goeker M."/>
        </authorList>
    </citation>
    <scope>NUCLEOTIDE SEQUENCE [LARGE SCALE GENOMIC DNA]</scope>
    <source>
        <strain evidence="11 12">DSM 24995</strain>
    </source>
</reference>
<dbReference type="Proteomes" id="UP000248057">
    <property type="component" value="Unassembled WGS sequence"/>
</dbReference>
<feature type="transmembrane region" description="Helical" evidence="9">
    <location>
        <begin position="337"/>
        <end position="359"/>
    </location>
</feature>
<keyword evidence="2" id="KW-0813">Transport</keyword>
<evidence type="ECO:0000256" key="9">
    <source>
        <dbReference type="SAM" id="Phobius"/>
    </source>
</evidence>
<dbReference type="SUPFAM" id="SSF103473">
    <property type="entry name" value="MFS general substrate transporter"/>
    <property type="match status" value="1"/>
</dbReference>
<accession>A0A2V3YD28</accession>
<evidence type="ECO:0000256" key="4">
    <source>
        <dbReference type="ARBA" id="ARBA00022519"/>
    </source>
</evidence>
<evidence type="ECO:0000256" key="7">
    <source>
        <dbReference type="ARBA" id="ARBA00023136"/>
    </source>
</evidence>
<dbReference type="InterPro" id="IPR024989">
    <property type="entry name" value="MFS_assoc_dom"/>
</dbReference>
<keyword evidence="12" id="KW-1185">Reference proteome</keyword>
<organism evidence="11 12">
    <name type="scientific">Hungatella effluvii</name>
    <dbReference type="NCBI Taxonomy" id="1096246"/>
    <lineage>
        <taxon>Bacteria</taxon>
        <taxon>Bacillati</taxon>
        <taxon>Bacillota</taxon>
        <taxon>Clostridia</taxon>
        <taxon>Lachnospirales</taxon>
        <taxon>Lachnospiraceae</taxon>
        <taxon>Hungatella</taxon>
    </lineage>
</organism>
<dbReference type="GeneID" id="86060133"/>
<protein>
    <submittedName>
        <fullName evidence="11">MFS1 family protein</fullName>
    </submittedName>
</protein>
<feature type="transmembrane region" description="Helical" evidence="9">
    <location>
        <begin position="12"/>
        <end position="30"/>
    </location>
</feature>
<name>A0A2V3YD28_9FIRM</name>
<feature type="transmembrane region" description="Helical" evidence="9">
    <location>
        <begin position="69"/>
        <end position="87"/>
    </location>
</feature>
<comment type="caution">
    <text evidence="11">The sequence shown here is derived from an EMBL/GenBank/DDBJ whole genome shotgun (WGS) entry which is preliminary data.</text>
</comment>
<dbReference type="EMBL" id="QJKD01000002">
    <property type="protein sequence ID" value="PXX55867.1"/>
    <property type="molecule type" value="Genomic_DNA"/>
</dbReference>
<evidence type="ECO:0000256" key="2">
    <source>
        <dbReference type="ARBA" id="ARBA00022448"/>
    </source>
</evidence>
<dbReference type="PANTHER" id="PTHR23522">
    <property type="entry name" value="BLL5896 PROTEIN"/>
    <property type="match status" value="1"/>
</dbReference>
<proteinExistence type="predicted"/>
<dbReference type="Gene3D" id="1.20.1250.20">
    <property type="entry name" value="MFS general substrate transporter like domains"/>
    <property type="match status" value="2"/>
</dbReference>
<evidence type="ECO:0000256" key="1">
    <source>
        <dbReference type="ARBA" id="ARBA00004429"/>
    </source>
</evidence>
<dbReference type="GO" id="GO:0005886">
    <property type="term" value="C:plasma membrane"/>
    <property type="evidence" value="ECO:0007669"/>
    <property type="project" value="UniProtKB-SubCell"/>
</dbReference>
<evidence type="ECO:0000256" key="6">
    <source>
        <dbReference type="ARBA" id="ARBA00022989"/>
    </source>
</evidence>
<feature type="domain" description="Major facilitator superfamily associated" evidence="10">
    <location>
        <begin position="16"/>
        <end position="363"/>
    </location>
</feature>
<keyword evidence="4" id="KW-0997">Cell inner membrane</keyword>
<dbReference type="InterPro" id="IPR036259">
    <property type="entry name" value="MFS_trans_sf"/>
</dbReference>
<evidence type="ECO:0000256" key="3">
    <source>
        <dbReference type="ARBA" id="ARBA00022475"/>
    </source>
</evidence>
<dbReference type="AlphaFoldDB" id="A0A2V3YD28"/>
<feature type="transmembrane region" description="Helical" evidence="9">
    <location>
        <begin position="154"/>
        <end position="173"/>
    </location>
</feature>